<feature type="compositionally biased region" description="Basic and acidic residues" evidence="1">
    <location>
        <begin position="139"/>
        <end position="148"/>
    </location>
</feature>
<feature type="domain" description="Putative plant transposon protein" evidence="2">
    <location>
        <begin position="7"/>
        <end position="111"/>
    </location>
</feature>
<dbReference type="Pfam" id="PF20167">
    <property type="entry name" value="Transposase_32"/>
    <property type="match status" value="1"/>
</dbReference>
<dbReference type="Gramene" id="rna2954">
    <property type="protein sequence ID" value="RHN79211.1"/>
    <property type="gene ID" value="gene2954"/>
</dbReference>
<feature type="region of interest" description="Disordered" evidence="1">
    <location>
        <begin position="243"/>
        <end position="262"/>
    </location>
</feature>
<accession>A0A396JR61</accession>
<comment type="caution">
    <text evidence="3">The sequence shown here is derived from an EMBL/GenBank/DDBJ whole genome shotgun (WGS) entry which is preliminary data.</text>
</comment>
<reference evidence="4" key="1">
    <citation type="journal article" date="2018" name="Nat. Plants">
        <title>Whole-genome landscape of Medicago truncatula symbiotic genes.</title>
        <authorList>
            <person name="Pecrix Y."/>
            <person name="Staton S.E."/>
            <person name="Sallet E."/>
            <person name="Lelandais-Briere C."/>
            <person name="Moreau S."/>
            <person name="Carrere S."/>
            <person name="Blein T."/>
            <person name="Jardinaud M.F."/>
            <person name="Latrasse D."/>
            <person name="Zouine M."/>
            <person name="Zahm M."/>
            <person name="Kreplak J."/>
            <person name="Mayjonade B."/>
            <person name="Satge C."/>
            <person name="Perez M."/>
            <person name="Cauet S."/>
            <person name="Marande W."/>
            <person name="Chantry-Darmon C."/>
            <person name="Lopez-Roques C."/>
            <person name="Bouchez O."/>
            <person name="Berard A."/>
            <person name="Debelle F."/>
            <person name="Munos S."/>
            <person name="Bendahmane A."/>
            <person name="Berges H."/>
            <person name="Niebel A."/>
            <person name="Buitink J."/>
            <person name="Frugier F."/>
            <person name="Benhamed M."/>
            <person name="Crespi M."/>
            <person name="Gouzy J."/>
            <person name="Gamas P."/>
        </authorList>
    </citation>
    <scope>NUCLEOTIDE SEQUENCE [LARGE SCALE GENOMIC DNA]</scope>
    <source>
        <strain evidence="4">cv. Jemalong A17</strain>
    </source>
</reference>
<evidence type="ECO:0000313" key="3">
    <source>
        <dbReference type="EMBL" id="RHN79211.1"/>
    </source>
</evidence>
<gene>
    <name evidence="3" type="ORF">MtrunA17_Chr1g0174681</name>
</gene>
<organism evidence="3 4">
    <name type="scientific">Medicago truncatula</name>
    <name type="common">Barrel medic</name>
    <name type="synonym">Medicago tribuloides</name>
    <dbReference type="NCBI Taxonomy" id="3880"/>
    <lineage>
        <taxon>Eukaryota</taxon>
        <taxon>Viridiplantae</taxon>
        <taxon>Streptophyta</taxon>
        <taxon>Embryophyta</taxon>
        <taxon>Tracheophyta</taxon>
        <taxon>Spermatophyta</taxon>
        <taxon>Magnoliopsida</taxon>
        <taxon>eudicotyledons</taxon>
        <taxon>Gunneridae</taxon>
        <taxon>Pentapetalae</taxon>
        <taxon>rosids</taxon>
        <taxon>fabids</taxon>
        <taxon>Fabales</taxon>
        <taxon>Fabaceae</taxon>
        <taxon>Papilionoideae</taxon>
        <taxon>50 kb inversion clade</taxon>
        <taxon>NPAAA clade</taxon>
        <taxon>Hologalegina</taxon>
        <taxon>IRL clade</taxon>
        <taxon>Trifolieae</taxon>
        <taxon>Medicago</taxon>
    </lineage>
</organism>
<evidence type="ECO:0000313" key="4">
    <source>
        <dbReference type="Proteomes" id="UP000265566"/>
    </source>
</evidence>
<feature type="region of interest" description="Disordered" evidence="1">
    <location>
        <begin position="120"/>
        <end position="149"/>
    </location>
</feature>
<evidence type="ECO:0000259" key="2">
    <source>
        <dbReference type="Pfam" id="PF20167"/>
    </source>
</evidence>
<dbReference type="Proteomes" id="UP000265566">
    <property type="component" value="Chromosome 1"/>
</dbReference>
<dbReference type="AlphaFoldDB" id="A0A396JR61"/>
<protein>
    <recommendedName>
        <fullName evidence="2">Putative plant transposon protein domain-containing protein</fullName>
    </recommendedName>
</protein>
<dbReference type="EMBL" id="PSQE01000001">
    <property type="protein sequence ID" value="RHN79211.1"/>
    <property type="molecule type" value="Genomic_DNA"/>
</dbReference>
<proteinExistence type="predicted"/>
<dbReference type="InterPro" id="IPR046796">
    <property type="entry name" value="Transposase_32_dom"/>
</dbReference>
<sequence length="262" mass="29884">MKNMIQSEWDDLIRKMCKPESTWKRAKMLTYADFLPIPKAWASFVIQTLESTSCNSEIPIKRVFTVAAILDEKPIDVGTLIANNIHEIATEKSSVVGHGSIINWLCEKQRVEEYDGDMYTSTRSAAPEAPPHQPPAQMEHGEGSHHGEYPPIHPMLLEYMFTSANWMNETSDQMWVNRSKFSTEFSAEAQMHRRPIIGSYERFDSSRDHMDVYFAHQKQFAAFMKKEITDDFNAGEGRANDSFFEGLPVLPDDGGDEDIHMG</sequence>
<evidence type="ECO:0000256" key="1">
    <source>
        <dbReference type="SAM" id="MobiDB-lite"/>
    </source>
</evidence>
<name>A0A396JR61_MEDTR</name>